<dbReference type="KEGG" id="dmi:Desmer_1491"/>
<dbReference type="EMBL" id="CP003629">
    <property type="protein sequence ID" value="AFQ43484.1"/>
    <property type="molecule type" value="Genomic_DNA"/>
</dbReference>
<sequence>MKDRVYQGFIGGVLGAIVMNLIDWTLYLIGFHKERLFDWASIVVFGRLQSGIGELIFAQIAQVFFSGFIGILFFYLIVNKHKLLFKGWVFSVLVWFFLYGLAIGFEIPHLKDRTLPAGISHFISASAFGLTLSYYRIRAMV</sequence>
<name>J7ITJ3_DESMD</name>
<dbReference type="AlphaFoldDB" id="J7ITJ3"/>
<organism evidence="2 3">
    <name type="scientific">Desulfosporosinus meridiei (strain ATCC BAA-275 / DSM 13257 / KCTC 12902 / NCIMB 13706 / S10)</name>
    <dbReference type="NCBI Taxonomy" id="768704"/>
    <lineage>
        <taxon>Bacteria</taxon>
        <taxon>Bacillati</taxon>
        <taxon>Bacillota</taxon>
        <taxon>Clostridia</taxon>
        <taxon>Eubacteriales</taxon>
        <taxon>Desulfitobacteriaceae</taxon>
        <taxon>Desulfosporosinus</taxon>
    </lineage>
</organism>
<feature type="transmembrane region" description="Helical" evidence="1">
    <location>
        <begin position="9"/>
        <end position="29"/>
    </location>
</feature>
<protein>
    <submittedName>
        <fullName evidence="2">Uncharacterized protein</fullName>
    </submittedName>
</protein>
<dbReference type="RefSeq" id="WP_014902403.1">
    <property type="nucleotide sequence ID" value="NC_018515.1"/>
</dbReference>
<dbReference type="STRING" id="768704.Desmer_1491"/>
<proteinExistence type="predicted"/>
<dbReference type="HOGENOM" id="CLU_112818_0_0_9"/>
<evidence type="ECO:0000256" key="1">
    <source>
        <dbReference type="SAM" id="Phobius"/>
    </source>
</evidence>
<evidence type="ECO:0000313" key="3">
    <source>
        <dbReference type="Proteomes" id="UP000005262"/>
    </source>
</evidence>
<keyword evidence="1" id="KW-0472">Membrane</keyword>
<feature type="transmembrane region" description="Helical" evidence="1">
    <location>
        <begin position="56"/>
        <end position="78"/>
    </location>
</feature>
<keyword evidence="3" id="KW-1185">Reference proteome</keyword>
<evidence type="ECO:0000313" key="2">
    <source>
        <dbReference type="EMBL" id="AFQ43484.1"/>
    </source>
</evidence>
<feature type="transmembrane region" description="Helical" evidence="1">
    <location>
        <begin position="117"/>
        <end position="135"/>
    </location>
</feature>
<gene>
    <name evidence="2" type="ordered locus">Desmer_1491</name>
</gene>
<feature type="transmembrane region" description="Helical" evidence="1">
    <location>
        <begin position="85"/>
        <end position="105"/>
    </location>
</feature>
<dbReference type="Proteomes" id="UP000005262">
    <property type="component" value="Chromosome"/>
</dbReference>
<reference evidence="3" key="2">
    <citation type="submission" date="2012-08" db="EMBL/GenBank/DDBJ databases">
        <title>Finished genome of Desulfosporosinus meridiei DSM 13257.</title>
        <authorList>
            <person name="Huntemann M."/>
            <person name="Wei C.-L."/>
            <person name="Han J."/>
            <person name="Detter J.C."/>
            <person name="Han C."/>
            <person name="Davenport K."/>
            <person name="Daligault H."/>
            <person name="Erkkila T."/>
            <person name="Gu W."/>
            <person name="Munk A.C.C."/>
            <person name="Teshima H."/>
            <person name="Xu Y."/>
            <person name="Chain P."/>
            <person name="Tapia R."/>
            <person name="Chen A."/>
            <person name="Krypides N."/>
            <person name="Mavromatis K."/>
            <person name="Markowitz V."/>
            <person name="Szeto E."/>
            <person name="Ivanova N."/>
            <person name="Mikhailova N."/>
            <person name="Ovchinnikova G."/>
            <person name="Pagani I."/>
            <person name="Pati A."/>
            <person name="Goodwin L."/>
            <person name="Peters L."/>
            <person name="Pitluck S."/>
            <person name="Woyke T."/>
            <person name="Pester M."/>
            <person name="Spring S."/>
            <person name="Ollivier B."/>
            <person name="Rattei T."/>
            <person name="Klenk H.-P."/>
            <person name="Wagner M."/>
            <person name="Loy A."/>
        </authorList>
    </citation>
    <scope>NUCLEOTIDE SEQUENCE [LARGE SCALE GENOMIC DNA]</scope>
    <source>
        <strain evidence="3">ATCC BAA-275 / DSM 13257 / NCIMB 13706 / S10</strain>
    </source>
</reference>
<accession>J7ITJ3</accession>
<dbReference type="OrthoDB" id="1796762at2"/>
<keyword evidence="1" id="KW-1133">Transmembrane helix</keyword>
<keyword evidence="1" id="KW-0812">Transmembrane</keyword>
<reference evidence="2 3" key="1">
    <citation type="journal article" date="2012" name="J. Bacteriol.">
        <title>Complete genome sequences of Desulfosporosinus orientis DSM765T, Desulfosporosinus youngiae DSM17734T, Desulfosporosinus meridiei DSM13257T, and Desulfosporosinus acidiphilus DSM22704T.</title>
        <authorList>
            <person name="Pester M."/>
            <person name="Brambilla E."/>
            <person name="Alazard D."/>
            <person name="Rattei T."/>
            <person name="Weinmaier T."/>
            <person name="Han J."/>
            <person name="Lucas S."/>
            <person name="Lapidus A."/>
            <person name="Cheng J.F."/>
            <person name="Goodwin L."/>
            <person name="Pitluck S."/>
            <person name="Peters L."/>
            <person name="Ovchinnikova G."/>
            <person name="Teshima H."/>
            <person name="Detter J.C."/>
            <person name="Han C.S."/>
            <person name="Tapia R."/>
            <person name="Land M.L."/>
            <person name="Hauser L."/>
            <person name="Kyrpides N.C."/>
            <person name="Ivanova N.N."/>
            <person name="Pagani I."/>
            <person name="Huntmann M."/>
            <person name="Wei C.L."/>
            <person name="Davenport K.W."/>
            <person name="Daligault H."/>
            <person name="Chain P.S."/>
            <person name="Chen A."/>
            <person name="Mavromatis K."/>
            <person name="Markowitz V."/>
            <person name="Szeto E."/>
            <person name="Mikhailova N."/>
            <person name="Pati A."/>
            <person name="Wagner M."/>
            <person name="Woyke T."/>
            <person name="Ollivier B."/>
            <person name="Klenk H.P."/>
            <person name="Spring S."/>
            <person name="Loy A."/>
        </authorList>
    </citation>
    <scope>NUCLEOTIDE SEQUENCE [LARGE SCALE GENOMIC DNA]</scope>
    <source>
        <strain evidence="3">ATCC BAA-275 / DSM 13257 / NCIMB 13706 / S10</strain>
    </source>
</reference>